<gene>
    <name evidence="2" type="ORF">WJX73_008339</name>
</gene>
<feature type="compositionally biased region" description="Polar residues" evidence="1">
    <location>
        <begin position="125"/>
        <end position="137"/>
    </location>
</feature>
<organism evidence="2 3">
    <name type="scientific">Symbiochloris irregularis</name>
    <dbReference type="NCBI Taxonomy" id="706552"/>
    <lineage>
        <taxon>Eukaryota</taxon>
        <taxon>Viridiplantae</taxon>
        <taxon>Chlorophyta</taxon>
        <taxon>core chlorophytes</taxon>
        <taxon>Trebouxiophyceae</taxon>
        <taxon>Trebouxiales</taxon>
        <taxon>Trebouxiaceae</taxon>
        <taxon>Symbiochloris</taxon>
    </lineage>
</organism>
<evidence type="ECO:0008006" key="4">
    <source>
        <dbReference type="Google" id="ProtNLM"/>
    </source>
</evidence>
<reference evidence="2 3" key="1">
    <citation type="journal article" date="2024" name="Nat. Commun.">
        <title>Phylogenomics reveals the evolutionary origins of lichenization in chlorophyte algae.</title>
        <authorList>
            <person name="Puginier C."/>
            <person name="Libourel C."/>
            <person name="Otte J."/>
            <person name="Skaloud P."/>
            <person name="Haon M."/>
            <person name="Grisel S."/>
            <person name="Petersen M."/>
            <person name="Berrin J.G."/>
            <person name="Delaux P.M."/>
            <person name="Dal Grande F."/>
            <person name="Keller J."/>
        </authorList>
    </citation>
    <scope>NUCLEOTIDE SEQUENCE [LARGE SCALE GENOMIC DNA]</scope>
    <source>
        <strain evidence="2 3">SAG 2036</strain>
    </source>
</reference>
<comment type="caution">
    <text evidence="2">The sequence shown here is derived from an EMBL/GenBank/DDBJ whole genome shotgun (WGS) entry which is preliminary data.</text>
</comment>
<feature type="compositionally biased region" description="Basic and acidic residues" evidence="1">
    <location>
        <begin position="183"/>
        <end position="194"/>
    </location>
</feature>
<dbReference type="Proteomes" id="UP001465755">
    <property type="component" value="Unassembled WGS sequence"/>
</dbReference>
<proteinExistence type="predicted"/>
<feature type="region of interest" description="Disordered" evidence="1">
    <location>
        <begin position="88"/>
        <end position="150"/>
    </location>
</feature>
<keyword evidence="3" id="KW-1185">Reference proteome</keyword>
<accession>A0AAW1P2D1</accession>
<sequence length="215" mass="22303">MWRSFVGKVARSFAEALSEGPLINLSTASAVPQSWELSGGFSSAWGLFDYPECGCKPDGTQGAVKQPQGSAVSADGDLQMSASPAAAAFANGTSGPGTKPSASLPPIPTQTPSRSPASLHGRKPSTASGSSLLTQPYGQPGAASGSSLLMTHRGGQLGTASASYLLTKPAGEFDTLSGKVHRRYPDRTDEERREHRMAKNRATAAASRYRLYSAG</sequence>
<dbReference type="AlphaFoldDB" id="A0AAW1P2D1"/>
<dbReference type="EMBL" id="JALJOQ010000063">
    <property type="protein sequence ID" value="KAK9803081.1"/>
    <property type="molecule type" value="Genomic_DNA"/>
</dbReference>
<protein>
    <recommendedName>
        <fullName evidence="4">BZIP domain-containing protein</fullName>
    </recommendedName>
</protein>
<evidence type="ECO:0000313" key="2">
    <source>
        <dbReference type="EMBL" id="KAK9803081.1"/>
    </source>
</evidence>
<name>A0AAW1P2D1_9CHLO</name>
<evidence type="ECO:0000313" key="3">
    <source>
        <dbReference type="Proteomes" id="UP001465755"/>
    </source>
</evidence>
<feature type="region of interest" description="Disordered" evidence="1">
    <location>
        <begin position="175"/>
        <end position="204"/>
    </location>
</feature>
<evidence type="ECO:0000256" key="1">
    <source>
        <dbReference type="SAM" id="MobiDB-lite"/>
    </source>
</evidence>